<evidence type="ECO:0000256" key="1">
    <source>
        <dbReference type="ARBA" id="ARBA00004370"/>
    </source>
</evidence>
<dbReference type="Proteomes" id="UP000011134">
    <property type="component" value="Unassembled WGS sequence"/>
</dbReference>
<dbReference type="SUPFAM" id="SSF81653">
    <property type="entry name" value="Calcium ATPase, transduction domain A"/>
    <property type="match status" value="1"/>
</dbReference>
<dbReference type="PANTHER" id="PTHR48085">
    <property type="entry name" value="CADMIUM/ZINC-TRANSPORTING ATPASE HMA2-RELATED"/>
    <property type="match status" value="1"/>
</dbReference>
<dbReference type="SFLD" id="SFLDS00003">
    <property type="entry name" value="Haloacid_Dehalogenase"/>
    <property type="match status" value="1"/>
</dbReference>
<evidence type="ECO:0000256" key="2">
    <source>
        <dbReference type="ARBA" id="ARBA00006024"/>
    </source>
</evidence>
<dbReference type="GO" id="GO:0046872">
    <property type="term" value="F:metal ion binding"/>
    <property type="evidence" value="ECO:0007669"/>
    <property type="project" value="UniProtKB-KW"/>
</dbReference>
<dbReference type="PROSITE" id="PS00154">
    <property type="entry name" value="ATPASE_E1_E2"/>
    <property type="match status" value="1"/>
</dbReference>
<dbReference type="Pfam" id="PF00122">
    <property type="entry name" value="E1-E2_ATPase"/>
    <property type="match status" value="1"/>
</dbReference>
<comment type="catalytic activity">
    <reaction evidence="8">
        <text>Zn(2+)(in) + ATP + H2O = Zn(2+)(out) + ADP + phosphate + H(+)</text>
        <dbReference type="Rhea" id="RHEA:20621"/>
        <dbReference type="ChEBI" id="CHEBI:15377"/>
        <dbReference type="ChEBI" id="CHEBI:15378"/>
        <dbReference type="ChEBI" id="CHEBI:29105"/>
        <dbReference type="ChEBI" id="CHEBI:30616"/>
        <dbReference type="ChEBI" id="CHEBI:43474"/>
        <dbReference type="ChEBI" id="CHEBI:456216"/>
        <dbReference type="EC" id="7.2.2.12"/>
    </reaction>
</comment>
<dbReference type="SFLD" id="SFLDF00027">
    <property type="entry name" value="p-type_atpase"/>
    <property type="match status" value="1"/>
</dbReference>
<dbReference type="GO" id="GO:0015086">
    <property type="term" value="F:cadmium ion transmembrane transporter activity"/>
    <property type="evidence" value="ECO:0007669"/>
    <property type="project" value="TreeGrafter"/>
</dbReference>
<dbReference type="PANTHER" id="PTHR48085:SF5">
    <property type="entry name" value="CADMIUM_ZINC-TRANSPORTING ATPASE HMA4-RELATED"/>
    <property type="match status" value="1"/>
</dbReference>
<dbReference type="InterPro" id="IPR001757">
    <property type="entry name" value="P_typ_ATPase"/>
</dbReference>
<dbReference type="Gene3D" id="3.40.50.1000">
    <property type="entry name" value="HAD superfamily/HAD-like"/>
    <property type="match status" value="1"/>
</dbReference>
<keyword evidence="9" id="KW-1003">Cell membrane</keyword>
<dbReference type="NCBIfam" id="TIGR01494">
    <property type="entry name" value="ATPase_P-type"/>
    <property type="match status" value="1"/>
</dbReference>
<evidence type="ECO:0000259" key="10">
    <source>
        <dbReference type="Pfam" id="PF00122"/>
    </source>
</evidence>
<dbReference type="PRINTS" id="PR00119">
    <property type="entry name" value="CATATPASE"/>
</dbReference>
<keyword evidence="12" id="KW-1185">Reference proteome</keyword>
<dbReference type="InterPro" id="IPR036412">
    <property type="entry name" value="HAD-like_sf"/>
</dbReference>
<feature type="domain" description="P-type ATPase A" evidence="10">
    <location>
        <begin position="189"/>
        <end position="284"/>
    </location>
</feature>
<comment type="subcellular location">
    <subcellularLocation>
        <location evidence="9">Cell membrane</location>
    </subcellularLocation>
    <subcellularLocation>
        <location evidence="1">Membrane</location>
    </subcellularLocation>
</comment>
<keyword evidence="9" id="KW-0067">ATP-binding</keyword>
<evidence type="ECO:0000256" key="6">
    <source>
        <dbReference type="ARBA" id="ARBA00023136"/>
    </source>
</evidence>
<dbReference type="InterPro" id="IPR027256">
    <property type="entry name" value="P-typ_ATPase_IB"/>
</dbReference>
<dbReference type="GO" id="GO:0016887">
    <property type="term" value="F:ATP hydrolysis activity"/>
    <property type="evidence" value="ECO:0007669"/>
    <property type="project" value="InterPro"/>
</dbReference>
<dbReference type="GO" id="GO:0005886">
    <property type="term" value="C:plasma membrane"/>
    <property type="evidence" value="ECO:0007669"/>
    <property type="project" value="UniProtKB-SubCell"/>
</dbReference>
<gene>
    <name evidence="11" type="ORF">C942_03870</name>
</gene>
<dbReference type="NCBIfam" id="TIGR01525">
    <property type="entry name" value="ATPase-IB_hvy"/>
    <property type="match status" value="1"/>
</dbReference>
<dbReference type="Gene3D" id="2.70.150.10">
    <property type="entry name" value="Calcium-transporting ATPase, cytoplasmic transduction domain A"/>
    <property type="match status" value="1"/>
</dbReference>
<dbReference type="Gene3D" id="3.40.1110.10">
    <property type="entry name" value="Calcium-transporting ATPase, cytoplasmic domain N"/>
    <property type="match status" value="1"/>
</dbReference>
<evidence type="ECO:0000313" key="12">
    <source>
        <dbReference type="Proteomes" id="UP000011134"/>
    </source>
</evidence>
<dbReference type="InterPro" id="IPR008250">
    <property type="entry name" value="ATPase_P-typ_transduc_dom_A_sf"/>
</dbReference>
<dbReference type="RefSeq" id="WP_007470893.1">
    <property type="nucleotide sequence ID" value="NZ_AMZO01000043.1"/>
</dbReference>
<dbReference type="InterPro" id="IPR059000">
    <property type="entry name" value="ATPase_P-type_domA"/>
</dbReference>
<keyword evidence="9" id="KW-0547">Nucleotide-binding</keyword>
<evidence type="ECO:0000256" key="8">
    <source>
        <dbReference type="ARBA" id="ARBA00047308"/>
    </source>
</evidence>
<proteinExistence type="inferred from homology"/>
<dbReference type="EC" id="7.2.2.12" evidence="7"/>
<dbReference type="InterPro" id="IPR051014">
    <property type="entry name" value="Cation_Transport_ATPase_IB"/>
</dbReference>
<keyword evidence="9" id="KW-0479">Metal-binding</keyword>
<dbReference type="InterPro" id="IPR018303">
    <property type="entry name" value="ATPase_P-typ_P_site"/>
</dbReference>
<evidence type="ECO:0000256" key="4">
    <source>
        <dbReference type="ARBA" id="ARBA00022967"/>
    </source>
</evidence>
<dbReference type="Pfam" id="PF00702">
    <property type="entry name" value="Hydrolase"/>
    <property type="match status" value="1"/>
</dbReference>
<dbReference type="AlphaFoldDB" id="L8J7A9"/>
<dbReference type="PROSITE" id="PS01229">
    <property type="entry name" value="COF_2"/>
    <property type="match status" value="1"/>
</dbReference>
<evidence type="ECO:0000256" key="9">
    <source>
        <dbReference type="RuleBase" id="RU362081"/>
    </source>
</evidence>
<evidence type="ECO:0000256" key="7">
    <source>
        <dbReference type="ARBA" id="ARBA00039097"/>
    </source>
</evidence>
<dbReference type="InterPro" id="IPR023299">
    <property type="entry name" value="ATPase_P-typ_cyto_dom_N"/>
</dbReference>
<dbReference type="GO" id="GO:0016463">
    <property type="term" value="F:P-type zinc transporter activity"/>
    <property type="evidence" value="ECO:0007669"/>
    <property type="project" value="UniProtKB-EC"/>
</dbReference>
<comment type="similarity">
    <text evidence="2 9">Belongs to the cation transport ATPase (P-type) (TC 3.A.3) family. Type IB subfamily.</text>
</comment>
<dbReference type="GO" id="GO:0005524">
    <property type="term" value="F:ATP binding"/>
    <property type="evidence" value="ECO:0007669"/>
    <property type="project" value="UniProtKB-UniRule"/>
</dbReference>
<protein>
    <recommendedName>
        <fullName evidence="7">P-type Zn(2+) transporter</fullName>
        <ecNumber evidence="7">7.2.2.12</ecNumber>
    </recommendedName>
</protein>
<dbReference type="InterPro" id="IPR023214">
    <property type="entry name" value="HAD_sf"/>
</dbReference>
<evidence type="ECO:0000256" key="5">
    <source>
        <dbReference type="ARBA" id="ARBA00022989"/>
    </source>
</evidence>
<accession>L8J7A9</accession>
<reference evidence="11 12" key="1">
    <citation type="submission" date="2012-12" db="EMBL/GenBank/DDBJ databases">
        <title>Genome Assembly of Photobacterium sp. AK15.</title>
        <authorList>
            <person name="Khatri I."/>
            <person name="Vaidya B."/>
            <person name="Srinivas T.N.R."/>
            <person name="Subramanian S."/>
            <person name="Pinnaka A."/>
        </authorList>
    </citation>
    <scope>NUCLEOTIDE SEQUENCE [LARGE SCALE GENOMIC DNA]</scope>
    <source>
        <strain evidence="11 12">AK15</strain>
    </source>
</reference>
<dbReference type="SUPFAM" id="SSF56784">
    <property type="entry name" value="HAD-like"/>
    <property type="match status" value="1"/>
</dbReference>
<dbReference type="InterPro" id="IPR044492">
    <property type="entry name" value="P_typ_ATPase_HD_dom"/>
</dbReference>
<comment type="caution">
    <text evidence="11">The sequence shown here is derived from an EMBL/GenBank/DDBJ whole genome shotgun (WGS) entry which is preliminary data.</text>
</comment>
<keyword evidence="3" id="KW-0812">Transmembrane</keyword>
<dbReference type="Pfam" id="PF19991">
    <property type="entry name" value="HMA_2"/>
    <property type="match status" value="1"/>
</dbReference>
<dbReference type="SFLD" id="SFLDG00002">
    <property type="entry name" value="C1.7:_P-type_atpase_like"/>
    <property type="match status" value="1"/>
</dbReference>
<organism evidence="11 12">
    <name type="scientific">Photobacterium marinum</name>
    <dbReference type="NCBI Taxonomy" id="1056511"/>
    <lineage>
        <taxon>Bacteria</taxon>
        <taxon>Pseudomonadati</taxon>
        <taxon>Pseudomonadota</taxon>
        <taxon>Gammaproteobacteria</taxon>
        <taxon>Vibrionales</taxon>
        <taxon>Vibrionaceae</taxon>
        <taxon>Photobacterium</taxon>
    </lineage>
</organism>
<keyword evidence="4" id="KW-1278">Translocase</keyword>
<evidence type="ECO:0000313" key="11">
    <source>
        <dbReference type="EMBL" id="ELR63337.1"/>
    </source>
</evidence>
<keyword evidence="5" id="KW-1133">Transmembrane helix</keyword>
<name>L8J7A9_9GAMM</name>
<sequence>MIKLIHHIPGRARFRLPELAANPDTTSWLKKGLMGIQGVSQIRVNEAACSITIHYDTQLLNPERLEERLTLLDWSESETGEHEHEFTRGEIALNVIGTLAASLLPGRWGSLPTLPLIAPTIQEGIESLTEGKLKVEALDAIAIGLASSRGDYRTAMLTQSLLTLGEYMEQETSRNSDRVLSELMTPNTSQVWVKRDGETLQISSDDIREREVILLGPGDSVPADGRILNGTALVNQSSLTGESVPVRREPDAYLYSGTVIQDGNITMQADKVGSEATTARIAHFIAESLCQQSETQQVTQQMADRRVKITLGVGAAVFALTRDINRLASVFLVDYSCALKLSTPVTFKSIMYRAAQQGILLKGGRAIEQLAEIDTCVFDKTGTLTYGDMEVTDVVCFNEQDCTRELLAIAASVEEHCQHPLSQAIVNAAKHHDLPHIEHGEVEYVIAHGLRSTLNGMPLVIGSRHFLEAHEQVDFSKAESQIADLEQHGRHLLYVSSNHELVGIIGLRDHLRPEVAEVLSQLRESGIKQLVLLTGDKTSKANEIGKRFGFDLVYAEATPESKSSIVENLQQAGHHVMFIGDGVNDAPALVQADVGMAMAQGTELAQQTADTVLLNSTLHGVAESRQLAMEAMKLVKSNIRLAEVVNSGIMLAAAFGKLSPAASAILHNGTTLAVLLRSLAARNG</sequence>
<evidence type="ECO:0000256" key="3">
    <source>
        <dbReference type="ARBA" id="ARBA00022692"/>
    </source>
</evidence>
<dbReference type="EMBL" id="AMZO01000043">
    <property type="protein sequence ID" value="ELR63337.1"/>
    <property type="molecule type" value="Genomic_DNA"/>
</dbReference>
<dbReference type="PATRIC" id="fig|1056511.3.peg.4684"/>
<keyword evidence="6" id="KW-0472">Membrane</keyword>